<evidence type="ECO:0000313" key="3">
    <source>
        <dbReference type="EMBL" id="MFD0800470.1"/>
    </source>
</evidence>
<reference evidence="4" key="1">
    <citation type="journal article" date="2019" name="Int. J. Syst. Evol. Microbiol.">
        <title>The Global Catalogue of Microorganisms (GCM) 10K type strain sequencing project: providing services to taxonomists for standard genome sequencing and annotation.</title>
        <authorList>
            <consortium name="The Broad Institute Genomics Platform"/>
            <consortium name="The Broad Institute Genome Sequencing Center for Infectious Disease"/>
            <person name="Wu L."/>
            <person name="Ma J."/>
        </authorList>
    </citation>
    <scope>NUCLEOTIDE SEQUENCE [LARGE SCALE GENOMIC DNA]</scope>
    <source>
        <strain evidence="4">CCUG 63369</strain>
    </source>
</reference>
<protein>
    <submittedName>
        <fullName evidence="3">DUF927 domain-containing protein</fullName>
    </submittedName>
</protein>
<dbReference type="Pfam" id="PF06048">
    <property type="entry name" value="DUF927"/>
    <property type="match status" value="1"/>
</dbReference>
<name>A0ABW3BBP9_9ACTN</name>
<sequence length="595" mass="64969">METGLPPLHVISGTGEGELPPPEKAAEPETGFDYARDFGLPDDTVTPTGYMIGPDGVRIKRLVGKDEAWVRFTYAPIAVTATFEDPEGDQFIELSWIDRTLKHPRRISRIVSRETAKRGKKLIEQVGAAGLPAVEGDARALERWLAVFEADNRTRIPSEKLARWLGWQDDGSFVTSPHDGTKVDVTYEEMKYPARAHGRKGTLEGWKATVAALEQYPVPRVVLAASFAAPLLRALGINSFTVDVSSRSTKGKTTALQIAGSVWMDPSEHANGLSNWRTTLYAIEKRLNLVRGIPTIFDETMAVADEKLIDEVLYQLPLNHGKARSGGAFGSMLPWETVLLSSGERPALSFTTAQGAAARILCTTAAPFGDNGGEIAFNSREGVLANHGHAGPEFVSYIVARLAEPGGEEALRRRHRELAEQLNGENDMTARRAPMVAALALAEIIASHIGLLPYEPLSTDQWHRMFSTHSQTDNRPEMAMDVLREHVASHGWELYPGLDPDGRVPFAGWLGARYKDDDSTDCVALLPQKVRKVLEDAGYSLEAVLGGWIDAGYVKTSENQRPAHLIPKRFGAGGRAKCLHLTRSAIDLSVTGDGS</sequence>
<evidence type="ECO:0000256" key="1">
    <source>
        <dbReference type="SAM" id="MobiDB-lite"/>
    </source>
</evidence>
<dbReference type="InterPro" id="IPR009270">
    <property type="entry name" value="DUF927"/>
</dbReference>
<keyword evidence="4" id="KW-1185">Reference proteome</keyword>
<comment type="caution">
    <text evidence="3">The sequence shown here is derived from an EMBL/GenBank/DDBJ whole genome shotgun (WGS) entry which is preliminary data.</text>
</comment>
<dbReference type="Proteomes" id="UP001596956">
    <property type="component" value="Unassembled WGS sequence"/>
</dbReference>
<organism evidence="3 4">
    <name type="scientific">Streptomonospora algeriensis</name>
    <dbReference type="NCBI Taxonomy" id="995084"/>
    <lineage>
        <taxon>Bacteria</taxon>
        <taxon>Bacillati</taxon>
        <taxon>Actinomycetota</taxon>
        <taxon>Actinomycetes</taxon>
        <taxon>Streptosporangiales</taxon>
        <taxon>Nocardiopsidaceae</taxon>
        <taxon>Streptomonospora</taxon>
    </lineage>
</organism>
<feature type="region of interest" description="Disordered" evidence="1">
    <location>
        <begin position="1"/>
        <end position="29"/>
    </location>
</feature>
<dbReference type="EMBL" id="JBHTHR010000057">
    <property type="protein sequence ID" value="MFD0800470.1"/>
    <property type="molecule type" value="Genomic_DNA"/>
</dbReference>
<accession>A0ABW3BBP9</accession>
<feature type="domain" description="DUF927" evidence="2">
    <location>
        <begin position="69"/>
        <end position="325"/>
    </location>
</feature>
<gene>
    <name evidence="3" type="ORF">ACFQZU_03935</name>
</gene>
<evidence type="ECO:0000259" key="2">
    <source>
        <dbReference type="Pfam" id="PF06048"/>
    </source>
</evidence>
<proteinExistence type="predicted"/>
<evidence type="ECO:0000313" key="4">
    <source>
        <dbReference type="Proteomes" id="UP001596956"/>
    </source>
</evidence>